<gene>
    <name evidence="2" type="ORF">FWK35_00021197</name>
</gene>
<comment type="caution">
    <text evidence="2">The sequence shown here is derived from an EMBL/GenBank/DDBJ whole genome shotgun (WGS) entry which is preliminary data.</text>
</comment>
<evidence type="ECO:0000313" key="3">
    <source>
        <dbReference type="Proteomes" id="UP000478052"/>
    </source>
</evidence>
<name>A0A6G0Y4F0_APHCR</name>
<sequence>MLPKKLKWVIVIFTSSKDYSVIPINWLLETEVENLYSSTIKNCYWPPFRVTSIHLKEAKDPEPSWQQYQIKVVGGNKTYGNFNKAWHKRVEVESTDSENILNGPLLLKNRKRKKQKKKQNIFDSSDSDNEDTGYTIIPNIQGATVSGTLSEDPLQTFSMNNSPSLSSAEDSTLYKENSYTDLQPLTLLNSNTTASLMQATDYMNLPTTSESSNISMIPESSNPVSEGIHILFKKIYEELIANRMMNDRLCNKIDTLKNDVKKFTSQMVPTFDFSTDTEDVSFLSQFPLSSKENVVECEKKNMFCSIGGNDGKTHLRRILSKTFTNKFAIDCSWTGRAFEKDVTKFKIKDLLIISLMKGIIKNKYQYSDSTFEVEVQSWFRTAKTRYDRTNDVTNIMMLTVHKRIKDIGTIPINPDIQSSSQVINSISLSKTSSNEEINKINCIESNFSKDIQPIEDVLCATSSIKDKNIDIVQHLRKWAVQFNVSHACANEILKILRSTGIQVPKDIRTILHEYKVIRPILEIENGSYLDLGIYNIVQPHLVKEIDSIPNNITIKLSFSIDELPLAKSSKTQFWPILLSFINVLIFSNKIFPVGIYHSFKGKPGDVNEYLRPFMNELNSILTSGIKINDKLINFEVAHIVADAPAKAYLLNVKNHNGYFSCSSCEVEGDYTENKVCFLDFSAPLRSNNSFRLKSNSEYHKHGFSPLIDLPIDIIKCVVLDYMHCVCQGVMKRLLEFWIKEKKPVRILEAKKDSIYLSLFNLRKSVPSEFARLPRSLDDIEILCSNEVCNKYNNLASKLIREFVESYSTIYGPQFINYNVHSLIHLPFFVRLYGPLDNFSAFKYENYLQTLKKSMKCCKYPLSEINNKIISLECEELKTITSNKCILKYFKIDENLSNFELTFYHQITLKSNNFVICCKNIKNQFFILENDDIVIIKKIFKNNRDDVIKLLVVKLLSISDLFKLPVPSKLVGVFFVNTHNVSDRYEIILNNIKSKCFFVQFPNTEGVIISLCHNV</sequence>
<reference evidence="2 3" key="1">
    <citation type="submission" date="2019-08" db="EMBL/GenBank/DDBJ databases">
        <title>Whole genome of Aphis craccivora.</title>
        <authorList>
            <person name="Voronova N.V."/>
            <person name="Shulinski R.S."/>
            <person name="Bandarenka Y.V."/>
            <person name="Zhorov D.G."/>
            <person name="Warner D."/>
        </authorList>
    </citation>
    <scope>NUCLEOTIDE SEQUENCE [LARGE SCALE GENOMIC DNA]</scope>
    <source>
        <strain evidence="2">180601</strain>
        <tissue evidence="2">Whole Body</tissue>
    </source>
</reference>
<feature type="region of interest" description="Disordered" evidence="1">
    <location>
        <begin position="116"/>
        <end position="135"/>
    </location>
</feature>
<dbReference type="PANTHER" id="PTHR33053">
    <property type="entry name" value="PROTEIN, PUTATIVE-RELATED"/>
    <property type="match status" value="1"/>
</dbReference>
<evidence type="ECO:0000256" key="1">
    <source>
        <dbReference type="SAM" id="MobiDB-lite"/>
    </source>
</evidence>
<proteinExistence type="predicted"/>
<accession>A0A6G0Y4F0</accession>
<keyword evidence="3" id="KW-1185">Reference proteome</keyword>
<dbReference type="OrthoDB" id="6626140at2759"/>
<dbReference type="Proteomes" id="UP000478052">
    <property type="component" value="Unassembled WGS sequence"/>
</dbReference>
<dbReference type="AlphaFoldDB" id="A0A6G0Y4F0"/>
<evidence type="ECO:0000313" key="2">
    <source>
        <dbReference type="EMBL" id="KAF0748778.1"/>
    </source>
</evidence>
<dbReference type="EMBL" id="VUJU01006349">
    <property type="protein sequence ID" value="KAF0748778.1"/>
    <property type="molecule type" value="Genomic_DNA"/>
</dbReference>
<organism evidence="2 3">
    <name type="scientific">Aphis craccivora</name>
    <name type="common">Cowpea aphid</name>
    <dbReference type="NCBI Taxonomy" id="307492"/>
    <lineage>
        <taxon>Eukaryota</taxon>
        <taxon>Metazoa</taxon>
        <taxon>Ecdysozoa</taxon>
        <taxon>Arthropoda</taxon>
        <taxon>Hexapoda</taxon>
        <taxon>Insecta</taxon>
        <taxon>Pterygota</taxon>
        <taxon>Neoptera</taxon>
        <taxon>Paraneoptera</taxon>
        <taxon>Hemiptera</taxon>
        <taxon>Sternorrhyncha</taxon>
        <taxon>Aphidomorpha</taxon>
        <taxon>Aphidoidea</taxon>
        <taxon>Aphididae</taxon>
        <taxon>Aphidini</taxon>
        <taxon>Aphis</taxon>
        <taxon>Aphis</taxon>
    </lineage>
</organism>
<feature type="region of interest" description="Disordered" evidence="1">
    <location>
        <begin position="151"/>
        <end position="172"/>
    </location>
</feature>
<dbReference type="PANTHER" id="PTHR33053:SF24">
    <property type="entry name" value="TRANSPOSASE DOMAIN-CONTAINING PROTEIN"/>
    <property type="match status" value="1"/>
</dbReference>
<protein>
    <submittedName>
        <fullName evidence="2">DUF4806 domain-containing protein</fullName>
    </submittedName>
</protein>